<accession>A0A9W9ZDT7</accession>
<sequence>MEFIQSIFLSMFFAAFIVQFPAANGRTLNSRQRRQVQSNATDGVPLGKVPAPTAPTLNKGVSFNATKVAETPIINNTTANQGNVQYQSTLLGRLCNSVHTSAIKYKIANIECRRWQSNELKQKMNCFGTFNYQYLATSFQEALQFKDLDTGRKMNISDSFIVRSTSSSHVNLQKGT</sequence>
<dbReference type="EMBL" id="MU826362">
    <property type="protein sequence ID" value="KAJ7378848.1"/>
    <property type="molecule type" value="Genomic_DNA"/>
</dbReference>
<organism evidence="2 3">
    <name type="scientific">Desmophyllum pertusum</name>
    <dbReference type="NCBI Taxonomy" id="174260"/>
    <lineage>
        <taxon>Eukaryota</taxon>
        <taxon>Metazoa</taxon>
        <taxon>Cnidaria</taxon>
        <taxon>Anthozoa</taxon>
        <taxon>Hexacorallia</taxon>
        <taxon>Scleractinia</taxon>
        <taxon>Caryophylliina</taxon>
        <taxon>Caryophylliidae</taxon>
        <taxon>Desmophyllum</taxon>
    </lineage>
</organism>
<dbReference type="Proteomes" id="UP001163046">
    <property type="component" value="Unassembled WGS sequence"/>
</dbReference>
<keyword evidence="3" id="KW-1185">Reference proteome</keyword>
<name>A0A9W9ZDT7_9CNID</name>
<evidence type="ECO:0000256" key="1">
    <source>
        <dbReference type="SAM" id="SignalP"/>
    </source>
</evidence>
<feature type="chain" id="PRO_5040736169" evidence="1">
    <location>
        <begin position="26"/>
        <end position="176"/>
    </location>
</feature>
<dbReference type="AlphaFoldDB" id="A0A9W9ZDT7"/>
<proteinExistence type="predicted"/>
<comment type="caution">
    <text evidence="2">The sequence shown here is derived from an EMBL/GenBank/DDBJ whole genome shotgun (WGS) entry which is preliminary data.</text>
</comment>
<gene>
    <name evidence="2" type="ORF">OS493_020449</name>
</gene>
<keyword evidence="1" id="KW-0732">Signal</keyword>
<evidence type="ECO:0000313" key="3">
    <source>
        <dbReference type="Proteomes" id="UP001163046"/>
    </source>
</evidence>
<evidence type="ECO:0000313" key="2">
    <source>
        <dbReference type="EMBL" id="KAJ7378848.1"/>
    </source>
</evidence>
<feature type="signal peptide" evidence="1">
    <location>
        <begin position="1"/>
        <end position="25"/>
    </location>
</feature>
<reference evidence="2" key="1">
    <citation type="submission" date="2023-01" db="EMBL/GenBank/DDBJ databases">
        <title>Genome assembly of the deep-sea coral Lophelia pertusa.</title>
        <authorList>
            <person name="Herrera S."/>
            <person name="Cordes E."/>
        </authorList>
    </citation>
    <scope>NUCLEOTIDE SEQUENCE</scope>
    <source>
        <strain evidence="2">USNM1676648</strain>
        <tissue evidence="2">Polyp</tissue>
    </source>
</reference>
<protein>
    <submittedName>
        <fullName evidence="2">Uncharacterized protein</fullName>
    </submittedName>
</protein>
<dbReference type="OrthoDB" id="6006401at2759"/>